<evidence type="ECO:0000313" key="2">
    <source>
        <dbReference type="EMBL" id="KAH0781906.1"/>
    </source>
</evidence>
<protein>
    <recommendedName>
        <fullName evidence="4">Integrase core domain containing protein</fullName>
    </recommendedName>
</protein>
<organism evidence="2 3">
    <name type="scientific">Solanum tuberosum</name>
    <name type="common">Potato</name>
    <dbReference type="NCBI Taxonomy" id="4113"/>
    <lineage>
        <taxon>Eukaryota</taxon>
        <taxon>Viridiplantae</taxon>
        <taxon>Streptophyta</taxon>
        <taxon>Embryophyta</taxon>
        <taxon>Tracheophyta</taxon>
        <taxon>Spermatophyta</taxon>
        <taxon>Magnoliopsida</taxon>
        <taxon>eudicotyledons</taxon>
        <taxon>Gunneridae</taxon>
        <taxon>Pentapetalae</taxon>
        <taxon>asterids</taxon>
        <taxon>lamiids</taxon>
        <taxon>Solanales</taxon>
        <taxon>Solanaceae</taxon>
        <taxon>Solanoideae</taxon>
        <taxon>Solaneae</taxon>
        <taxon>Solanum</taxon>
    </lineage>
</organism>
<evidence type="ECO:0000313" key="3">
    <source>
        <dbReference type="Proteomes" id="UP000826656"/>
    </source>
</evidence>
<keyword evidence="3" id="KW-1185">Reference proteome</keyword>
<sequence length="200" mass="22533">MSSSTVATSNTSRKRTRKSTPSSRRPLFADWEEIFVKVRVIGRFAQGPEDAVEEIERVEAQETTNETFMGFPIVIVDVDDAPGTRENQAAQEELNVSTESTQSPFTTQDELNESTGAAQSSFTTQEGETHQSQKQGECDLSEIRGKIFFIIGSTALEIYNSDERVKATMGTTQDIKRMVFFLSISELERHRMMWMIINDS</sequence>
<name>A0ABQ7WNR4_SOLTU</name>
<gene>
    <name evidence="2" type="ORF">KY290_001504</name>
</gene>
<reference evidence="2 3" key="1">
    <citation type="journal article" date="2021" name="bioRxiv">
        <title>Chromosome-scale and haplotype-resolved genome assembly of a tetraploid potato cultivar.</title>
        <authorList>
            <person name="Sun H."/>
            <person name="Jiao W.-B."/>
            <person name="Krause K."/>
            <person name="Campoy J.A."/>
            <person name="Goel M."/>
            <person name="Folz-Donahue K."/>
            <person name="Kukat C."/>
            <person name="Huettel B."/>
            <person name="Schneeberger K."/>
        </authorList>
    </citation>
    <scope>NUCLEOTIDE SEQUENCE [LARGE SCALE GENOMIC DNA]</scope>
    <source>
        <strain evidence="2">SolTubOtavaFocal</strain>
        <tissue evidence="2">Leaves</tissue>
    </source>
</reference>
<feature type="region of interest" description="Disordered" evidence="1">
    <location>
        <begin position="1"/>
        <end position="26"/>
    </location>
</feature>
<feature type="region of interest" description="Disordered" evidence="1">
    <location>
        <begin position="88"/>
        <end position="137"/>
    </location>
</feature>
<comment type="caution">
    <text evidence="2">The sequence shown here is derived from an EMBL/GenBank/DDBJ whole genome shotgun (WGS) entry which is preliminary data.</text>
</comment>
<feature type="compositionally biased region" description="Polar residues" evidence="1">
    <location>
        <begin position="88"/>
        <end position="135"/>
    </location>
</feature>
<accession>A0ABQ7WNR4</accession>
<evidence type="ECO:0008006" key="4">
    <source>
        <dbReference type="Google" id="ProtNLM"/>
    </source>
</evidence>
<proteinExistence type="predicted"/>
<dbReference type="EMBL" id="JAIVGD010000001">
    <property type="protein sequence ID" value="KAH0781906.1"/>
    <property type="molecule type" value="Genomic_DNA"/>
</dbReference>
<evidence type="ECO:0000256" key="1">
    <source>
        <dbReference type="SAM" id="MobiDB-lite"/>
    </source>
</evidence>
<dbReference type="Proteomes" id="UP000826656">
    <property type="component" value="Unassembled WGS sequence"/>
</dbReference>